<evidence type="ECO:0000259" key="1">
    <source>
        <dbReference type="Pfam" id="PF05117"/>
    </source>
</evidence>
<gene>
    <name evidence="2" type="ordered locus">P700755_002987</name>
</gene>
<name>K4IH43_PSYTT</name>
<reference evidence="2" key="2">
    <citation type="submission" date="2012-09" db="EMBL/GenBank/DDBJ databases">
        <title>The complete sequence of Psychroflexus torquis an extreme psychrophile from sea-ice that is stimulated by light.</title>
        <authorList>
            <person name="Feng S."/>
            <person name="Powell S.M."/>
            <person name="Bowman J.P."/>
        </authorList>
    </citation>
    <scope>NUCLEOTIDE SEQUENCE [LARGE SCALE GENOMIC DNA]</scope>
    <source>
        <strain evidence="2">ATCC 700755</strain>
    </source>
</reference>
<dbReference type="KEGG" id="ptq:P700755_002987"/>
<protein>
    <recommendedName>
        <fullName evidence="1">DUF695 domain-containing protein</fullName>
    </recommendedName>
</protein>
<evidence type="ECO:0000313" key="3">
    <source>
        <dbReference type="Proteomes" id="UP000008514"/>
    </source>
</evidence>
<accession>K4IH43</accession>
<sequence length="176" mass="20897">MIKWIAQLIVLSIRLPEIPIRMVKDKDFRVIIPKQQYQVLNFNTDGLPGIAVVNKSLSEFKPKEVFVWHCSVMVQCEKLIENGMPSREEVEILDKFGDFLDDKIKGADKKKPNGLFLARITGNKTRELIWRIFNPVITNDFLTDLIEREDHIRNFDYRIDEDEDWKLTEWHLKKRK</sequence>
<dbReference type="AlphaFoldDB" id="K4IH43"/>
<keyword evidence="3" id="KW-1185">Reference proteome</keyword>
<dbReference type="HOGENOM" id="CLU_1618326_0_0_10"/>
<reference evidence="2" key="1">
    <citation type="submission" date="2006-03" db="EMBL/GenBank/DDBJ databases">
        <authorList>
            <person name="Bowman J."/>
            <person name="Ferriera S."/>
            <person name="Johnson J."/>
            <person name="Kravitz S."/>
            <person name="Halpern A."/>
            <person name="Remington K."/>
            <person name="Beeson K."/>
            <person name="Tran B."/>
            <person name="Rogers Y.-H."/>
            <person name="Friedman R."/>
            <person name="Venter J.C."/>
        </authorList>
    </citation>
    <scope>NUCLEOTIDE SEQUENCE [LARGE SCALE GENOMIC DNA]</scope>
    <source>
        <strain evidence="2">ATCC 700755</strain>
    </source>
</reference>
<evidence type="ECO:0000313" key="2">
    <source>
        <dbReference type="EMBL" id="AFU69679.1"/>
    </source>
</evidence>
<feature type="domain" description="DUF695" evidence="1">
    <location>
        <begin position="39"/>
        <end position="167"/>
    </location>
</feature>
<dbReference type="InterPro" id="IPR016097">
    <property type="entry name" value="DUF695"/>
</dbReference>
<proteinExistence type="predicted"/>
<dbReference type="Pfam" id="PF05117">
    <property type="entry name" value="DUF695"/>
    <property type="match status" value="1"/>
</dbReference>
<dbReference type="EMBL" id="CP003879">
    <property type="protein sequence ID" value="AFU69679.1"/>
    <property type="molecule type" value="Genomic_DNA"/>
</dbReference>
<dbReference type="Proteomes" id="UP000008514">
    <property type="component" value="Chromosome"/>
</dbReference>
<organism evidence="2 3">
    <name type="scientific">Psychroflexus torquis (strain ATCC 700755 / CIP 106069 / ACAM 623)</name>
    <dbReference type="NCBI Taxonomy" id="313595"/>
    <lineage>
        <taxon>Bacteria</taxon>
        <taxon>Pseudomonadati</taxon>
        <taxon>Bacteroidota</taxon>
        <taxon>Flavobacteriia</taxon>
        <taxon>Flavobacteriales</taxon>
        <taxon>Flavobacteriaceae</taxon>
        <taxon>Psychroflexus</taxon>
    </lineage>
</organism>
<dbReference type="eggNOG" id="ENOG5032T94">
    <property type="taxonomic scope" value="Bacteria"/>
</dbReference>